<keyword evidence="1" id="KW-0805">Transcription regulation</keyword>
<dbReference type="EMBL" id="FNON01000007">
    <property type="protein sequence ID" value="SDY81728.1"/>
    <property type="molecule type" value="Genomic_DNA"/>
</dbReference>
<dbReference type="PANTHER" id="PTHR33204:SF18">
    <property type="entry name" value="TRANSCRIPTIONAL REGULATORY PROTEIN"/>
    <property type="match status" value="1"/>
</dbReference>
<dbReference type="STRING" id="589385.SAMN05421504_10757"/>
<accession>A0A1H3MYW7</accession>
<dbReference type="Pfam" id="PF01638">
    <property type="entry name" value="HxlR"/>
    <property type="match status" value="2"/>
</dbReference>
<keyword evidence="3" id="KW-0804">Transcription</keyword>
<evidence type="ECO:0000313" key="6">
    <source>
        <dbReference type="Proteomes" id="UP000199515"/>
    </source>
</evidence>
<dbReference type="SUPFAM" id="SSF46785">
    <property type="entry name" value="Winged helix' DNA-binding domain"/>
    <property type="match status" value="2"/>
</dbReference>
<dbReference type="InterPro" id="IPR036390">
    <property type="entry name" value="WH_DNA-bd_sf"/>
</dbReference>
<dbReference type="PROSITE" id="PS51118">
    <property type="entry name" value="HTH_HXLR"/>
    <property type="match status" value="2"/>
</dbReference>
<evidence type="ECO:0000256" key="2">
    <source>
        <dbReference type="ARBA" id="ARBA00023125"/>
    </source>
</evidence>
<evidence type="ECO:0000259" key="4">
    <source>
        <dbReference type="PROSITE" id="PS51118"/>
    </source>
</evidence>
<evidence type="ECO:0000313" key="5">
    <source>
        <dbReference type="EMBL" id="SDY81728.1"/>
    </source>
</evidence>
<dbReference type="Proteomes" id="UP000199515">
    <property type="component" value="Unassembled WGS sequence"/>
</dbReference>
<evidence type="ECO:0000256" key="3">
    <source>
        <dbReference type="ARBA" id="ARBA00023163"/>
    </source>
</evidence>
<keyword evidence="2 5" id="KW-0238">DNA-binding</keyword>
<dbReference type="GO" id="GO:0003677">
    <property type="term" value="F:DNA binding"/>
    <property type="evidence" value="ECO:0007669"/>
    <property type="project" value="UniProtKB-KW"/>
</dbReference>
<gene>
    <name evidence="5" type="ORF">SAMN05421504_10757</name>
</gene>
<name>A0A1H3MYW7_9PSEU</name>
<dbReference type="AlphaFoldDB" id="A0A1H3MYW7"/>
<dbReference type="InterPro" id="IPR036388">
    <property type="entry name" value="WH-like_DNA-bd_sf"/>
</dbReference>
<organism evidence="5 6">
    <name type="scientific">Amycolatopsis xylanica</name>
    <dbReference type="NCBI Taxonomy" id="589385"/>
    <lineage>
        <taxon>Bacteria</taxon>
        <taxon>Bacillati</taxon>
        <taxon>Actinomycetota</taxon>
        <taxon>Actinomycetes</taxon>
        <taxon>Pseudonocardiales</taxon>
        <taxon>Pseudonocardiaceae</taxon>
        <taxon>Amycolatopsis</taxon>
    </lineage>
</organism>
<dbReference type="Gene3D" id="1.10.10.10">
    <property type="entry name" value="Winged helix-like DNA-binding domain superfamily/Winged helix DNA-binding domain"/>
    <property type="match status" value="2"/>
</dbReference>
<feature type="domain" description="HTH hxlR-type" evidence="4">
    <location>
        <begin position="175"/>
        <end position="275"/>
    </location>
</feature>
<dbReference type="InterPro" id="IPR002577">
    <property type="entry name" value="HTH_HxlR"/>
</dbReference>
<dbReference type="OrthoDB" id="5181972at2"/>
<feature type="domain" description="HTH hxlR-type" evidence="4">
    <location>
        <begin position="14"/>
        <end position="112"/>
    </location>
</feature>
<proteinExistence type="predicted"/>
<dbReference type="RefSeq" id="WP_091294393.1">
    <property type="nucleotide sequence ID" value="NZ_FNON01000007.1"/>
</dbReference>
<protein>
    <submittedName>
        <fullName evidence="5">DNA-binding transcriptional regulator, HxlR family</fullName>
    </submittedName>
</protein>
<reference evidence="5 6" key="1">
    <citation type="submission" date="2016-10" db="EMBL/GenBank/DDBJ databases">
        <authorList>
            <person name="de Groot N.N."/>
        </authorList>
    </citation>
    <scope>NUCLEOTIDE SEQUENCE [LARGE SCALE GENOMIC DNA]</scope>
    <source>
        <strain evidence="5 6">CPCC 202699</strain>
    </source>
</reference>
<dbReference type="CDD" id="cd00090">
    <property type="entry name" value="HTH_ARSR"/>
    <property type="match status" value="1"/>
</dbReference>
<evidence type="ECO:0000256" key="1">
    <source>
        <dbReference type="ARBA" id="ARBA00023015"/>
    </source>
</evidence>
<keyword evidence="6" id="KW-1185">Reference proteome</keyword>
<dbReference type="InterPro" id="IPR011991">
    <property type="entry name" value="ArsR-like_HTH"/>
</dbReference>
<dbReference type="PANTHER" id="PTHR33204">
    <property type="entry name" value="TRANSCRIPTIONAL REGULATOR, MARR FAMILY"/>
    <property type="match status" value="1"/>
</dbReference>
<sequence length="323" mass="36711">MTEAPARRVRPAGDPLRRALELLGDQWTLLILQSLFFRFRRYEELRLRLGISPTALSGRLRDLVEAEVLVRTPYRDARRTRHEYRLTERGLALWPLLVSIWSWERQWVDGRREVLPTLIHVDCGLATAAPLGCGHCVRRVDARDVRARRLDSTGVAAATASKRFRRKDAEALASDPLLFFPDTMELLGDRWSTGIVVCALLGARHFSEFERELGIGPSVLSDRLTRLVELDVLRTETASTRVDARAYRLTAKGLAFFPALAFIAEWSREFEVPGQEPDITLTHVECDERLRPILICEHCGHELARDAVRWSGPVPYPNRALGS</sequence>